<sequence length="181" mass="21651">MLKKITSKNGSVFLFLEIPHTQRNNLGIASGESILLSIYENDSFYFTTDIPLIKYESIVFTEEPTDLEKEFFYFAKEKKEIKYKHSLVKQFEIEKYIHYLPKVKYTQKNINNEIQIIGEIKYQNNIHPKEVPEILLNNEVIPLRDEKYFEYKLDANNNMEKLDFKLNLPKQIITRSYKIKK</sequence>
<dbReference type="EMBL" id="CABEEP010000001">
    <property type="protein sequence ID" value="VTQ61162.1"/>
    <property type="molecule type" value="Genomic_DNA"/>
</dbReference>
<accession>A0A7Z9AT08</accession>
<gene>
    <name evidence="1" type="ORF">NCTC12204_00753</name>
</gene>
<name>A0A7Z9AT08_ENTHR</name>
<dbReference type="RefSeq" id="WP_010738261.1">
    <property type="nucleotide sequence ID" value="NZ_CABEEP010000001.1"/>
</dbReference>
<evidence type="ECO:0000313" key="1">
    <source>
        <dbReference type="EMBL" id="VTQ61162.1"/>
    </source>
</evidence>
<evidence type="ECO:0000313" key="2">
    <source>
        <dbReference type="Proteomes" id="UP000352698"/>
    </source>
</evidence>
<reference evidence="1 2" key="1">
    <citation type="submission" date="2019-05" db="EMBL/GenBank/DDBJ databases">
        <authorList>
            <consortium name="Pathogen Informatics"/>
        </authorList>
    </citation>
    <scope>NUCLEOTIDE SEQUENCE [LARGE SCALE GENOMIC DNA]</scope>
    <source>
        <strain evidence="1 2">NCTC12204</strain>
    </source>
</reference>
<dbReference type="AlphaFoldDB" id="A0A7Z9AT08"/>
<organism evidence="1 2">
    <name type="scientific">Enterococcus hirae</name>
    <dbReference type="NCBI Taxonomy" id="1354"/>
    <lineage>
        <taxon>Bacteria</taxon>
        <taxon>Bacillati</taxon>
        <taxon>Bacillota</taxon>
        <taxon>Bacilli</taxon>
        <taxon>Lactobacillales</taxon>
        <taxon>Enterococcaceae</taxon>
        <taxon>Enterococcus</taxon>
    </lineage>
</organism>
<protein>
    <submittedName>
        <fullName evidence="1">Uncharacterized protein</fullName>
    </submittedName>
</protein>
<proteinExistence type="predicted"/>
<comment type="caution">
    <text evidence="1">The sequence shown here is derived from an EMBL/GenBank/DDBJ whole genome shotgun (WGS) entry which is preliminary data.</text>
</comment>
<dbReference type="Proteomes" id="UP000352698">
    <property type="component" value="Unassembled WGS sequence"/>
</dbReference>